<keyword evidence="15" id="KW-1185">Reference proteome</keyword>
<reference evidence="12 16" key="2">
    <citation type="submission" date="2019-04" db="EMBL/GenBank/DDBJ databases">
        <title>Step-wise assembly of the neonatal virome modulated by breast feeding.</title>
        <authorList>
            <person name="Liang G."/>
            <person name="Bushman F."/>
        </authorList>
    </citation>
    <scope>NUCLEOTIDE SEQUENCE [LARGE SCALE GENOMIC DNA]</scope>
    <source>
        <strain evidence="12 16">E3404</strain>
    </source>
</reference>
<comment type="similarity">
    <text evidence="7">Belongs to the binding-protein-dependent transport system permease family.</text>
</comment>
<dbReference type="Gene3D" id="1.10.3720.10">
    <property type="entry name" value="MetI-like"/>
    <property type="match status" value="1"/>
</dbReference>
<evidence type="ECO:0000313" key="10">
    <source>
        <dbReference type="EMBL" id="MDL4934704.1"/>
    </source>
</evidence>
<reference evidence="10 20" key="6">
    <citation type="submission" date="2023-06" db="EMBL/GenBank/DDBJ databases">
        <title>Acute promotion of culturable opportunistic pathogens and persistent increase of antibiotic resistance following antibiotic exposure in mouse gut microbiota.</title>
        <authorList>
            <person name="Li L."/>
            <person name="Wang B."/>
            <person name="Sun Y."/>
            <person name="Wang M."/>
            <person name="Xu H."/>
        </authorList>
    </citation>
    <scope>NUCLEOTIDE SEQUENCE [LARGE SCALE GENOMIC DNA]</scope>
    <source>
        <strain evidence="10 20">CRI2_2</strain>
    </source>
</reference>
<evidence type="ECO:0000256" key="1">
    <source>
        <dbReference type="ARBA" id="ARBA00004651"/>
    </source>
</evidence>
<evidence type="ECO:0000313" key="14">
    <source>
        <dbReference type="EMBL" id="STD85124.1"/>
    </source>
</evidence>
<evidence type="ECO:0000313" key="12">
    <source>
        <dbReference type="EMBL" id="MXS27078.1"/>
    </source>
</evidence>
<feature type="transmembrane region" description="Helical" evidence="7">
    <location>
        <begin position="134"/>
        <end position="159"/>
    </location>
</feature>
<dbReference type="EMBL" id="JABXJK010000089">
    <property type="protein sequence ID" value="MBA0974257.1"/>
    <property type="molecule type" value="Genomic_DNA"/>
</dbReference>
<dbReference type="SUPFAM" id="SSF161098">
    <property type="entry name" value="MetI-like"/>
    <property type="match status" value="1"/>
</dbReference>
<dbReference type="CDD" id="cd06261">
    <property type="entry name" value="TM_PBP2"/>
    <property type="match status" value="1"/>
</dbReference>
<evidence type="ECO:0000313" key="11">
    <source>
        <dbReference type="EMBL" id="MDT2688910.1"/>
    </source>
</evidence>
<feature type="transmembrane region" description="Helical" evidence="7">
    <location>
        <begin position="237"/>
        <end position="263"/>
    </location>
</feature>
<evidence type="ECO:0000256" key="4">
    <source>
        <dbReference type="ARBA" id="ARBA00022692"/>
    </source>
</evidence>
<dbReference type="Proteomes" id="UP000516696">
    <property type="component" value="Chromosome"/>
</dbReference>
<dbReference type="InterPro" id="IPR045621">
    <property type="entry name" value="BPD_transp_1_N"/>
</dbReference>
<proteinExistence type="inferred from homology"/>
<name>A0A1V8Z2E6_ENTGA</name>
<dbReference type="GeneID" id="93224808"/>
<feature type="transmembrane region" description="Helical" evidence="7">
    <location>
        <begin position="283"/>
        <end position="309"/>
    </location>
</feature>
<evidence type="ECO:0000313" key="17">
    <source>
        <dbReference type="Proteomes" id="UP000516696"/>
    </source>
</evidence>
<reference evidence="13 17" key="3">
    <citation type="submission" date="2020-03" db="EMBL/GenBank/DDBJ databases">
        <title>Characterization of ganglioside-mimicking enterococci.</title>
        <authorList>
            <person name="Patry R.T."/>
            <person name="Nothaft H."/>
            <person name="Bridger R."/>
            <person name="Shajahan A."/>
            <person name="Huynh S."/>
            <person name="Sanchez S."/>
            <person name="Azadi P."/>
            <person name="Cooper K."/>
            <person name="Miller W.G."/>
            <person name="Parker C.T."/>
            <person name="Wells L."/>
            <person name="Szymanski C.M."/>
        </authorList>
    </citation>
    <scope>NUCLEOTIDE SEQUENCE [LARGE SCALE GENOMIC DNA]</scope>
    <source>
        <strain evidence="13 17">EGM181</strain>
    </source>
</reference>
<protein>
    <submittedName>
        <fullName evidence="11 12">ABC transporter permease</fullName>
    </submittedName>
</protein>
<keyword evidence="5 7" id="KW-1133">Transmembrane helix</keyword>
<evidence type="ECO:0000256" key="3">
    <source>
        <dbReference type="ARBA" id="ARBA00022475"/>
    </source>
</evidence>
<reference evidence="9 18" key="4">
    <citation type="submission" date="2020-06" db="EMBL/GenBank/DDBJ databases">
        <title>Crossreactivity between MHC class I-restricted antigens from cancer cells and an enterococcal bacteriophage.</title>
        <authorList>
            <person name="Fluckiger A."/>
            <person name="Daillere R."/>
            <person name="Sassi M."/>
            <person name="Cattoir V."/>
            <person name="Kroemer G."/>
            <person name="Zitvogel L."/>
        </authorList>
    </citation>
    <scope>NUCLEOTIDE SEQUENCE [LARGE SCALE GENOMIC DNA]</scope>
    <source>
        <strain evidence="9 18">EG4</strain>
    </source>
</reference>
<feature type="transmembrane region" description="Helical" evidence="7">
    <location>
        <begin position="12"/>
        <end position="32"/>
    </location>
</feature>
<dbReference type="EMBL" id="UFYW01000001">
    <property type="protein sequence ID" value="STD85124.1"/>
    <property type="molecule type" value="Genomic_DNA"/>
</dbReference>
<keyword evidence="3" id="KW-1003">Cell membrane</keyword>
<dbReference type="EMBL" id="WVTI01000014">
    <property type="protein sequence ID" value="MXS27078.1"/>
    <property type="molecule type" value="Genomic_DNA"/>
</dbReference>
<accession>A0A1V8Z2E6</accession>
<feature type="domain" description="ABC transmembrane type-1" evidence="8">
    <location>
        <begin position="95"/>
        <end position="302"/>
    </location>
</feature>
<dbReference type="Proteomes" id="UP001241571">
    <property type="component" value="Unassembled WGS sequence"/>
</dbReference>
<dbReference type="AlphaFoldDB" id="A0A1V8Z2E6"/>
<evidence type="ECO:0000313" key="18">
    <source>
        <dbReference type="Proteomes" id="UP000571857"/>
    </source>
</evidence>
<dbReference type="PANTHER" id="PTHR43163">
    <property type="entry name" value="DIPEPTIDE TRANSPORT SYSTEM PERMEASE PROTEIN DPPB-RELATED"/>
    <property type="match status" value="1"/>
</dbReference>
<evidence type="ECO:0000313" key="19">
    <source>
        <dbReference type="Proteomes" id="UP001183682"/>
    </source>
</evidence>
<dbReference type="EMBL" id="JARPZN010000001">
    <property type="protein sequence ID" value="MDT2688910.1"/>
    <property type="molecule type" value="Genomic_DNA"/>
</dbReference>
<dbReference type="PROSITE" id="PS50928">
    <property type="entry name" value="ABC_TM1"/>
    <property type="match status" value="1"/>
</dbReference>
<dbReference type="Pfam" id="PF19300">
    <property type="entry name" value="BPD_transp_1_N"/>
    <property type="match status" value="1"/>
</dbReference>
<evidence type="ECO:0000259" key="8">
    <source>
        <dbReference type="PROSITE" id="PS50928"/>
    </source>
</evidence>
<dbReference type="Pfam" id="PF00528">
    <property type="entry name" value="BPD_transp_1"/>
    <property type="match status" value="1"/>
</dbReference>
<reference evidence="11" key="5">
    <citation type="submission" date="2023-03" db="EMBL/GenBank/DDBJ databases">
        <authorList>
            <person name="Shen W."/>
            <person name="Cai J."/>
        </authorList>
    </citation>
    <scope>NUCLEOTIDE SEQUENCE</scope>
    <source>
        <strain evidence="11">K69-2</strain>
    </source>
</reference>
<dbReference type="InterPro" id="IPR000515">
    <property type="entry name" value="MetI-like"/>
</dbReference>
<dbReference type="GO" id="GO:0005886">
    <property type="term" value="C:plasma membrane"/>
    <property type="evidence" value="ECO:0007669"/>
    <property type="project" value="UniProtKB-SubCell"/>
</dbReference>
<dbReference type="EMBL" id="JASUBT010000002">
    <property type="protein sequence ID" value="MDL4934704.1"/>
    <property type="molecule type" value="Genomic_DNA"/>
</dbReference>
<dbReference type="Proteomes" id="UP001183682">
    <property type="component" value="Unassembled WGS sequence"/>
</dbReference>
<evidence type="ECO:0000256" key="6">
    <source>
        <dbReference type="ARBA" id="ARBA00023136"/>
    </source>
</evidence>
<keyword evidence="4 7" id="KW-0812">Transmembrane</keyword>
<dbReference type="InterPro" id="IPR035906">
    <property type="entry name" value="MetI-like_sf"/>
</dbReference>
<dbReference type="RefSeq" id="WP_005470889.1">
    <property type="nucleotide sequence ID" value="NZ_BSYC01000001.1"/>
</dbReference>
<evidence type="ECO:0000313" key="13">
    <source>
        <dbReference type="EMBL" id="QOG28002.1"/>
    </source>
</evidence>
<dbReference type="EMBL" id="CP050485">
    <property type="protein sequence ID" value="QOG28002.1"/>
    <property type="molecule type" value="Genomic_DNA"/>
</dbReference>
<reference evidence="14 15" key="1">
    <citation type="submission" date="2018-06" db="EMBL/GenBank/DDBJ databases">
        <authorList>
            <consortium name="Pathogen Informatics"/>
            <person name="Doyle S."/>
        </authorList>
    </citation>
    <scope>NUCLEOTIDE SEQUENCE [LARGE SCALE GENOMIC DNA]</scope>
    <source>
        <strain evidence="14 15">NCTC12360</strain>
    </source>
</reference>
<organism evidence="11 19">
    <name type="scientific">Enterococcus gallinarum</name>
    <dbReference type="NCBI Taxonomy" id="1353"/>
    <lineage>
        <taxon>Bacteria</taxon>
        <taxon>Bacillati</taxon>
        <taxon>Bacillota</taxon>
        <taxon>Bacilli</taxon>
        <taxon>Lactobacillales</taxon>
        <taxon>Enterococcaceae</taxon>
        <taxon>Enterococcus</taxon>
    </lineage>
</organism>
<comment type="subcellular location">
    <subcellularLocation>
        <location evidence="1 7">Cell membrane</location>
        <topology evidence="1 7">Multi-pass membrane protein</topology>
    </subcellularLocation>
</comment>
<dbReference type="Proteomes" id="UP000439965">
    <property type="component" value="Unassembled WGS sequence"/>
</dbReference>
<sequence>MFRYIMKRVLQAIPLLFVISFIVFSLIHIAPYDVIDSITTPNMTQEQIDLLRQRYGLDQPFLVQYFLWIKNILTGNLGFSLVSQNSIAQELAVRIPNTIRLVLPAYLTALLLAILLGLLAAANKGKVWDRLIDGIASLGIAVPTFWFAMILIYLFGYRLNLFPIIGMYTVGKEGDFNDFLQHFILPYATLTVAFFPELTRYIRASATQQVSEDYVVVQQAFHATKWQIFSRHISRNVLIPIVTQIGLALPMLVTGAIITETIYGWPGVGPYLMSATKSLDYPVIMAIMLLSATLVILGNLLADVLYSIVDPRIRKGGNRS</sequence>
<evidence type="ECO:0000313" key="16">
    <source>
        <dbReference type="Proteomes" id="UP000439965"/>
    </source>
</evidence>
<evidence type="ECO:0000313" key="15">
    <source>
        <dbReference type="Proteomes" id="UP000254807"/>
    </source>
</evidence>
<gene>
    <name evidence="14" type="primary">gsiC_2</name>
    <name evidence="13" type="ORF">EGM181_12390</name>
    <name evidence="12" type="ORF">GTI89_13545</name>
    <name evidence="9" type="ORF">HWH42_16955</name>
    <name evidence="14" type="ORF">NCTC12360_03677</name>
    <name evidence="11" type="ORF">P7E30_01660</name>
    <name evidence="10" type="ORF">QRX88_03090</name>
</gene>
<evidence type="ECO:0000313" key="20">
    <source>
        <dbReference type="Proteomes" id="UP001241571"/>
    </source>
</evidence>
<feature type="transmembrane region" description="Helical" evidence="7">
    <location>
        <begin position="101"/>
        <end position="122"/>
    </location>
</feature>
<evidence type="ECO:0000256" key="2">
    <source>
        <dbReference type="ARBA" id="ARBA00022448"/>
    </source>
</evidence>
<evidence type="ECO:0000256" key="5">
    <source>
        <dbReference type="ARBA" id="ARBA00022989"/>
    </source>
</evidence>
<evidence type="ECO:0000313" key="9">
    <source>
        <dbReference type="EMBL" id="MBA0974257.1"/>
    </source>
</evidence>
<keyword evidence="2 7" id="KW-0813">Transport</keyword>
<keyword evidence="6 7" id="KW-0472">Membrane</keyword>
<dbReference type="Proteomes" id="UP000571857">
    <property type="component" value="Unassembled WGS sequence"/>
</dbReference>
<evidence type="ECO:0000256" key="7">
    <source>
        <dbReference type="RuleBase" id="RU363032"/>
    </source>
</evidence>
<dbReference type="PANTHER" id="PTHR43163:SF6">
    <property type="entry name" value="DIPEPTIDE TRANSPORT SYSTEM PERMEASE PROTEIN DPPB-RELATED"/>
    <property type="match status" value="1"/>
</dbReference>
<dbReference type="OrthoDB" id="9773683at2"/>
<dbReference type="GO" id="GO:0055085">
    <property type="term" value="P:transmembrane transport"/>
    <property type="evidence" value="ECO:0007669"/>
    <property type="project" value="InterPro"/>
</dbReference>
<dbReference type="Proteomes" id="UP000254807">
    <property type="component" value="Unassembled WGS sequence"/>
</dbReference>